<dbReference type="CDD" id="cd03332">
    <property type="entry name" value="LMO_FMN"/>
    <property type="match status" value="1"/>
</dbReference>
<dbReference type="GO" id="GO:0016491">
    <property type="term" value="F:oxidoreductase activity"/>
    <property type="evidence" value="ECO:0007669"/>
    <property type="project" value="UniProtKB-KW"/>
</dbReference>
<dbReference type="Pfam" id="PF01070">
    <property type="entry name" value="FMN_dh"/>
    <property type="match status" value="1"/>
</dbReference>
<gene>
    <name evidence="8" type="ORF">K489DRAFT_340443</name>
</gene>
<accession>A0A6J3M392</accession>
<feature type="binding site" evidence="5">
    <location>
        <position position="143"/>
    </location>
    <ligand>
        <name>FMN</name>
        <dbReference type="ChEBI" id="CHEBI:58210"/>
    </ligand>
</feature>
<dbReference type="OrthoDB" id="25826at2759"/>
<keyword evidence="2" id="KW-0560">Oxidoreductase</keyword>
<feature type="binding site" evidence="5">
    <location>
        <position position="204"/>
    </location>
    <ligand>
        <name>glyoxylate</name>
        <dbReference type="ChEBI" id="CHEBI:36655"/>
    </ligand>
</feature>
<proteinExistence type="inferred from homology"/>
<evidence type="ECO:0000256" key="2">
    <source>
        <dbReference type="ARBA" id="ARBA00023002"/>
    </source>
</evidence>
<dbReference type="PIRSF" id="PIRSF000138">
    <property type="entry name" value="Al-hdrx_acd_dh"/>
    <property type="match status" value="1"/>
</dbReference>
<dbReference type="Proteomes" id="UP000504637">
    <property type="component" value="Unplaced"/>
</dbReference>
<dbReference type="InterPro" id="IPR037396">
    <property type="entry name" value="FMN_HAD"/>
</dbReference>
<evidence type="ECO:0000256" key="5">
    <source>
        <dbReference type="PIRSR" id="PIRSR000138-2"/>
    </source>
</evidence>
<dbReference type="PROSITE" id="PS51349">
    <property type="entry name" value="FMN_HYDROXY_ACID_DH_2"/>
    <property type="match status" value="1"/>
</dbReference>
<feature type="binding site" evidence="5">
    <location>
        <position position="310"/>
    </location>
    <ligand>
        <name>FMN</name>
        <dbReference type="ChEBI" id="CHEBI:58210"/>
    </ligand>
</feature>
<dbReference type="InterPro" id="IPR013785">
    <property type="entry name" value="Aldolase_TIM"/>
</dbReference>
<evidence type="ECO:0000313" key="8">
    <source>
        <dbReference type="RefSeq" id="XP_033458433.1"/>
    </source>
</evidence>
<feature type="binding site" evidence="5">
    <location>
        <position position="332"/>
    </location>
    <ligand>
        <name>FMN</name>
        <dbReference type="ChEBI" id="CHEBI:58210"/>
    </ligand>
</feature>
<feature type="binding site" evidence="5">
    <location>
        <position position="195"/>
    </location>
    <ligand>
        <name>FMN</name>
        <dbReference type="ChEBI" id="CHEBI:58210"/>
    </ligand>
</feature>
<keyword evidence="7" id="KW-1185">Reference proteome</keyword>
<feature type="binding site" evidence="5">
    <location>
        <position position="167"/>
    </location>
    <ligand>
        <name>glyoxylate</name>
        <dbReference type="ChEBI" id="CHEBI:36655"/>
    </ligand>
</feature>
<feature type="domain" description="FMN hydroxy acid dehydrogenase" evidence="6">
    <location>
        <begin position="35"/>
        <end position="442"/>
    </location>
</feature>
<dbReference type="AlphaFoldDB" id="A0A6J3M392"/>
<keyword evidence="5" id="KW-0285">Flavoprotein</keyword>
<dbReference type="InterPro" id="IPR000262">
    <property type="entry name" value="FMN-dep_DH"/>
</dbReference>
<feature type="binding site" evidence="5">
    <location>
        <position position="334"/>
    </location>
    <ligand>
        <name>glyoxylate</name>
        <dbReference type="ChEBI" id="CHEBI:36655"/>
    </ligand>
</feature>
<dbReference type="SUPFAM" id="SSF51395">
    <property type="entry name" value="FMN-linked oxidoreductases"/>
    <property type="match status" value="1"/>
</dbReference>
<feature type="binding site" evidence="5">
    <location>
        <begin position="368"/>
        <end position="372"/>
    </location>
    <ligand>
        <name>FMN</name>
        <dbReference type="ChEBI" id="CHEBI:58210"/>
    </ligand>
</feature>
<reference evidence="8" key="2">
    <citation type="submission" date="2020-04" db="EMBL/GenBank/DDBJ databases">
        <authorList>
            <consortium name="NCBI Genome Project"/>
        </authorList>
    </citation>
    <scope>NUCLEOTIDE SEQUENCE</scope>
    <source>
        <strain evidence="8">CBS 342.82</strain>
    </source>
</reference>
<comment type="cofactor">
    <cofactor evidence="1">
        <name>FMN</name>
        <dbReference type="ChEBI" id="CHEBI:58210"/>
    </cofactor>
</comment>
<feature type="binding site" evidence="5">
    <location>
        <position position="337"/>
    </location>
    <ligand>
        <name>glyoxylate</name>
        <dbReference type="ChEBI" id="CHEBI:36655"/>
    </ligand>
</feature>
<comment type="similarity">
    <text evidence="3">Belongs to the FMN-dependent alpha-hydroxy acid dehydrogenase family.</text>
</comment>
<dbReference type="RefSeq" id="XP_033458433.1">
    <property type="nucleotide sequence ID" value="XM_033602263.1"/>
</dbReference>
<reference evidence="8" key="1">
    <citation type="submission" date="2020-01" db="EMBL/GenBank/DDBJ databases">
        <authorList>
            <consortium name="DOE Joint Genome Institute"/>
            <person name="Haridas S."/>
            <person name="Albert R."/>
            <person name="Binder M."/>
            <person name="Bloem J."/>
            <person name="Labutti K."/>
            <person name="Salamov A."/>
            <person name="Andreopoulos B."/>
            <person name="Baker S.E."/>
            <person name="Barry K."/>
            <person name="Bills G."/>
            <person name="Bluhm B.H."/>
            <person name="Cannon C."/>
            <person name="Castanera R."/>
            <person name="Culley D.E."/>
            <person name="Daum C."/>
            <person name="Ezra D."/>
            <person name="Gonzalez J.B."/>
            <person name="Henrissat B."/>
            <person name="Kuo A."/>
            <person name="Liang C."/>
            <person name="Lipzen A."/>
            <person name="Lutzoni F."/>
            <person name="Magnuson J."/>
            <person name="Mondo S."/>
            <person name="Nolan M."/>
            <person name="Ohm R."/>
            <person name="Pangilinan J."/>
            <person name="Park H.-J."/>
            <person name="Ramirez L."/>
            <person name="Alfaro M."/>
            <person name="Sun H."/>
            <person name="Tritt A."/>
            <person name="Yoshinaga Y."/>
            <person name="Zwiers L.-H."/>
            <person name="Turgeon B.G."/>
            <person name="Goodwin S.B."/>
            <person name="Spatafora J.W."/>
            <person name="Crous P.W."/>
            <person name="Grigoriev I.V."/>
        </authorList>
    </citation>
    <scope>NUCLEOTIDE SEQUENCE</scope>
    <source>
        <strain evidence="8">CBS 342.82</strain>
    </source>
</reference>
<dbReference type="PANTHER" id="PTHR10578">
    <property type="entry name" value="S -2-HYDROXY-ACID OXIDASE-RELATED"/>
    <property type="match status" value="1"/>
</dbReference>
<dbReference type="InterPro" id="IPR037350">
    <property type="entry name" value="LMO_FMN"/>
</dbReference>
<dbReference type="InterPro" id="IPR012133">
    <property type="entry name" value="Alpha-hydoxy_acid_DH_FMN"/>
</dbReference>
<sequence length="445" mass="49241">MASIKQTPSTLDRPYELPDPEAFSSYQREIYSGLRKPLFSTKPSEWESLARAKLPGPNFGYVYGSASSGKTNTFNVDAFDRYRLRPSMLVNATRRDLSVELFGHRYKSPILVGPVGVQGIVHQDGEEATARACKNLGVPMVLSTAATRTIEEVAKASDYGERWYQLYWPKPQHEEITASLLRRAKNNGYKVLVITLDTFNLAWRPTDLDESYLPFIYGLGCQIGFSDPVFNARYETGLAADSRSLSEKLSEAYSTLLRPGTLYGALKVLTNITTLRKSQAWLDVLNSATYRSWEHLETIKQLWDGPIVLKGIQTVSDAHKAIEYGIDGIIISNHGGRQLDGAIASLDALAEISSDPKVQDSKLTLLFDSGIRTGSDVLKALALGAKAVLIGRPYMYGLAIAGQQGVEHVLKCLLADTDNMLGNMGKRSIRDLGREDLQIVRESRL</sequence>
<protein>
    <submittedName>
        <fullName evidence="8">L-lactate dehydrogenase</fullName>
    </submittedName>
</protein>
<evidence type="ECO:0000313" key="7">
    <source>
        <dbReference type="Proteomes" id="UP000504637"/>
    </source>
</evidence>
<evidence type="ECO:0000256" key="3">
    <source>
        <dbReference type="ARBA" id="ARBA00024042"/>
    </source>
</evidence>
<keyword evidence="5" id="KW-0288">FMN</keyword>
<feature type="binding site" evidence="5">
    <location>
        <position position="165"/>
    </location>
    <ligand>
        <name>FMN</name>
        <dbReference type="ChEBI" id="CHEBI:58210"/>
    </ligand>
</feature>
<evidence type="ECO:0000256" key="4">
    <source>
        <dbReference type="PIRSR" id="PIRSR000138-1"/>
    </source>
</evidence>
<dbReference type="GeneID" id="54360063"/>
<feature type="binding site" evidence="5">
    <location>
        <begin position="114"/>
        <end position="116"/>
    </location>
    <ligand>
        <name>FMN</name>
        <dbReference type="ChEBI" id="CHEBI:58210"/>
    </ligand>
</feature>
<feature type="binding site" evidence="5">
    <location>
        <begin position="391"/>
        <end position="392"/>
    </location>
    <ligand>
        <name>FMN</name>
        <dbReference type="ChEBI" id="CHEBI:58210"/>
    </ligand>
</feature>
<feature type="active site" description="Proton acceptor" evidence="4">
    <location>
        <position position="334"/>
    </location>
</feature>
<dbReference type="GO" id="GO:0010181">
    <property type="term" value="F:FMN binding"/>
    <property type="evidence" value="ECO:0007669"/>
    <property type="project" value="InterPro"/>
</dbReference>
<organism evidence="8">
    <name type="scientific">Dissoconium aciculare CBS 342.82</name>
    <dbReference type="NCBI Taxonomy" id="1314786"/>
    <lineage>
        <taxon>Eukaryota</taxon>
        <taxon>Fungi</taxon>
        <taxon>Dikarya</taxon>
        <taxon>Ascomycota</taxon>
        <taxon>Pezizomycotina</taxon>
        <taxon>Dothideomycetes</taxon>
        <taxon>Dothideomycetidae</taxon>
        <taxon>Mycosphaerellales</taxon>
        <taxon>Dissoconiaceae</taxon>
        <taxon>Dissoconium</taxon>
    </lineage>
</organism>
<dbReference type="InterPro" id="IPR008259">
    <property type="entry name" value="FMN_hydac_DH_AS"/>
</dbReference>
<name>A0A6J3M392_9PEZI</name>
<dbReference type="PANTHER" id="PTHR10578:SF86">
    <property type="entry name" value="DEPENDENT DEHYDROGENASE, PUTATIVE (AFU_ORTHOLOGUE AFUA_6G02720)-RELATED"/>
    <property type="match status" value="1"/>
</dbReference>
<dbReference type="PROSITE" id="PS00557">
    <property type="entry name" value="FMN_HYDROXY_ACID_DH_1"/>
    <property type="match status" value="1"/>
</dbReference>
<evidence type="ECO:0000256" key="1">
    <source>
        <dbReference type="ARBA" id="ARBA00001917"/>
    </source>
</evidence>
<dbReference type="Gene3D" id="3.20.20.70">
    <property type="entry name" value="Aldolase class I"/>
    <property type="match status" value="1"/>
</dbReference>
<evidence type="ECO:0000259" key="6">
    <source>
        <dbReference type="PROSITE" id="PS51349"/>
    </source>
</evidence>
<reference evidence="8" key="3">
    <citation type="submission" date="2025-08" db="UniProtKB">
        <authorList>
            <consortium name="RefSeq"/>
        </authorList>
    </citation>
    <scope>IDENTIFICATION</scope>
    <source>
        <strain evidence="8">CBS 342.82</strain>
    </source>
</reference>
<feature type="binding site" evidence="5">
    <location>
        <position position="61"/>
    </location>
    <ligand>
        <name>glyoxylate</name>
        <dbReference type="ChEBI" id="CHEBI:36655"/>
    </ligand>
</feature>